<keyword evidence="4" id="KW-1185">Reference proteome</keyword>
<sequence>MTPAQGLLRVSAITLVIQGFGSPLTEALCNTPLGLTTLTHHLTLPWWTPLLAGWAGTTLLLISLRPRAGDPRHVRGGEGELDLDRVA</sequence>
<dbReference type="EMBL" id="VDEQ01000336">
    <property type="protein sequence ID" value="MQS39440.1"/>
    <property type="molecule type" value="Genomic_DNA"/>
</dbReference>
<keyword evidence="2" id="KW-1133">Transmembrane helix</keyword>
<gene>
    <name evidence="3" type="ORF">FFZ77_28805</name>
</gene>
<feature type="region of interest" description="Disordered" evidence="1">
    <location>
        <begin position="68"/>
        <end position="87"/>
    </location>
</feature>
<evidence type="ECO:0000256" key="2">
    <source>
        <dbReference type="SAM" id="Phobius"/>
    </source>
</evidence>
<evidence type="ECO:0008006" key="5">
    <source>
        <dbReference type="Google" id="ProtNLM"/>
    </source>
</evidence>
<evidence type="ECO:0000256" key="1">
    <source>
        <dbReference type="SAM" id="MobiDB-lite"/>
    </source>
</evidence>
<evidence type="ECO:0000313" key="3">
    <source>
        <dbReference type="EMBL" id="MQS39440.1"/>
    </source>
</evidence>
<keyword evidence="2" id="KW-0472">Membrane</keyword>
<reference evidence="3 4" key="1">
    <citation type="submission" date="2019-06" db="EMBL/GenBank/DDBJ databases">
        <title>Comparative genomics and metabolomics analyses of clavulanic acid producing Streptomyces species provides insight into specialized metabolism and evolution of beta-lactam biosynthetic gene clusters.</title>
        <authorList>
            <person name="Moore M.A."/>
            <person name="Cruz-Morales P."/>
            <person name="Barona Gomez F."/>
            <person name="Kapil T."/>
        </authorList>
    </citation>
    <scope>NUCLEOTIDE SEQUENCE [LARGE SCALE GENOMIC DNA]</scope>
    <source>
        <strain evidence="3 4">T-272</strain>
    </source>
</reference>
<protein>
    <recommendedName>
        <fullName evidence="5">MFS transporter</fullName>
    </recommendedName>
</protein>
<comment type="caution">
    <text evidence="3">The sequence shown here is derived from an EMBL/GenBank/DDBJ whole genome shotgun (WGS) entry which is preliminary data.</text>
</comment>
<feature type="transmembrane region" description="Helical" evidence="2">
    <location>
        <begin position="46"/>
        <end position="64"/>
    </location>
</feature>
<proteinExistence type="predicted"/>
<accession>A0ABW9P1H7</accession>
<dbReference type="Proteomes" id="UP000460558">
    <property type="component" value="Unassembled WGS sequence"/>
</dbReference>
<keyword evidence="2" id="KW-0812">Transmembrane</keyword>
<evidence type="ECO:0000313" key="4">
    <source>
        <dbReference type="Proteomes" id="UP000460558"/>
    </source>
</evidence>
<name>A0ABW9P1H7_9ACTN</name>
<dbReference type="RefSeq" id="WP_153486913.1">
    <property type="nucleotide sequence ID" value="NZ_VDEQ01000336.1"/>
</dbReference>
<organism evidence="3 4">
    <name type="scientific">Streptomyces katsurahamanus</name>
    <dbReference type="NCBI Taxonomy" id="2577098"/>
    <lineage>
        <taxon>Bacteria</taxon>
        <taxon>Bacillati</taxon>
        <taxon>Actinomycetota</taxon>
        <taxon>Actinomycetes</taxon>
        <taxon>Kitasatosporales</taxon>
        <taxon>Streptomycetaceae</taxon>
        <taxon>Streptomyces</taxon>
    </lineage>
</organism>